<evidence type="ECO:0000256" key="13">
    <source>
        <dbReference type="SAM" id="Phobius"/>
    </source>
</evidence>
<evidence type="ECO:0000256" key="4">
    <source>
        <dbReference type="ARBA" id="ARBA00022475"/>
    </source>
</evidence>
<name>A0ABP1F8F3_9FLAO</name>
<dbReference type="InterPro" id="IPR006121">
    <property type="entry name" value="HMA_dom"/>
</dbReference>
<evidence type="ECO:0000256" key="10">
    <source>
        <dbReference type="ARBA" id="ARBA00022989"/>
    </source>
</evidence>
<feature type="transmembrane region" description="Helical" evidence="13">
    <location>
        <begin position="759"/>
        <end position="784"/>
    </location>
</feature>
<dbReference type="SUPFAM" id="SSF56784">
    <property type="entry name" value="HAD-like"/>
    <property type="match status" value="1"/>
</dbReference>
<keyword evidence="10 13" id="KW-1133">Transmembrane helix</keyword>
<evidence type="ECO:0000256" key="7">
    <source>
        <dbReference type="ARBA" id="ARBA00022723"/>
    </source>
</evidence>
<dbReference type="InterPro" id="IPR023214">
    <property type="entry name" value="HAD_sf"/>
</dbReference>
<feature type="transmembrane region" description="Helical" evidence="13">
    <location>
        <begin position="418"/>
        <end position="436"/>
    </location>
</feature>
<keyword evidence="12 13" id="KW-0472">Membrane</keyword>
<dbReference type="InterPro" id="IPR018303">
    <property type="entry name" value="ATPase_P-typ_P_site"/>
</dbReference>
<dbReference type="Gene3D" id="3.40.1110.10">
    <property type="entry name" value="Calcium-transporting ATPase, cytoplasmic domain N"/>
    <property type="match status" value="1"/>
</dbReference>
<evidence type="ECO:0000256" key="6">
    <source>
        <dbReference type="ARBA" id="ARBA00022692"/>
    </source>
</evidence>
<dbReference type="NCBIfam" id="TIGR01494">
    <property type="entry name" value="ATPase_P-type"/>
    <property type="match status" value="1"/>
</dbReference>
<keyword evidence="11" id="KW-0406">Ion transport</keyword>
<gene>
    <name evidence="16" type="ORF">T190115A13A_10237</name>
</gene>
<dbReference type="InterPro" id="IPR023299">
    <property type="entry name" value="ATPase_P-typ_cyto_dom_N"/>
</dbReference>
<dbReference type="SUPFAM" id="SSF81653">
    <property type="entry name" value="Calcium ATPase, transduction domain A"/>
    <property type="match status" value="1"/>
</dbReference>
<dbReference type="InterPro" id="IPR001757">
    <property type="entry name" value="P_typ_ATPase"/>
</dbReference>
<feature type="transmembrane region" description="Helical" evidence="13">
    <location>
        <begin position="234"/>
        <end position="250"/>
    </location>
</feature>
<evidence type="ECO:0000313" key="17">
    <source>
        <dbReference type="Proteomes" id="UP001497602"/>
    </source>
</evidence>
<evidence type="ECO:0000256" key="5">
    <source>
        <dbReference type="ARBA" id="ARBA00022553"/>
    </source>
</evidence>
<dbReference type="PRINTS" id="PR00943">
    <property type="entry name" value="CUATPASE"/>
</dbReference>
<dbReference type="Gene3D" id="2.70.150.10">
    <property type="entry name" value="Calcium-transporting ATPase, cytoplasmic transduction domain A"/>
    <property type="match status" value="1"/>
</dbReference>
<dbReference type="SUPFAM" id="SSF55008">
    <property type="entry name" value="HMA, heavy metal-associated domain"/>
    <property type="match status" value="1"/>
</dbReference>
<evidence type="ECO:0000256" key="3">
    <source>
        <dbReference type="ARBA" id="ARBA00022448"/>
    </source>
</evidence>
<feature type="transmembrane region" description="Helical" evidence="13">
    <location>
        <begin position="733"/>
        <end position="753"/>
    </location>
</feature>
<accession>A0ABP1F8F3</accession>
<feature type="transmembrane region" description="Helical" evidence="13">
    <location>
        <begin position="256"/>
        <end position="277"/>
    </location>
</feature>
<keyword evidence="17" id="KW-1185">Reference proteome</keyword>
<keyword evidence="4" id="KW-1003">Cell membrane</keyword>
<keyword evidence="5" id="KW-0597">Phosphoprotein</keyword>
<dbReference type="PANTHER" id="PTHR43520:SF5">
    <property type="entry name" value="CATION-TRANSPORTING P-TYPE ATPASE-RELATED"/>
    <property type="match status" value="1"/>
</dbReference>
<keyword evidence="9" id="KW-1278">Translocase</keyword>
<dbReference type="InterPro" id="IPR008250">
    <property type="entry name" value="ATPase_P-typ_transduc_dom_A_sf"/>
</dbReference>
<dbReference type="Pfam" id="PF00702">
    <property type="entry name" value="Hydrolase"/>
    <property type="match status" value="1"/>
</dbReference>
<organism evidence="16 17">
    <name type="scientific">Tenacibaculum vairaonense</name>
    <dbReference type="NCBI Taxonomy" id="3137860"/>
    <lineage>
        <taxon>Bacteria</taxon>
        <taxon>Pseudomonadati</taxon>
        <taxon>Bacteroidota</taxon>
        <taxon>Flavobacteriia</taxon>
        <taxon>Flavobacteriales</taxon>
        <taxon>Flavobacteriaceae</taxon>
        <taxon>Tenacibaculum</taxon>
    </lineage>
</organism>
<dbReference type="EMBL" id="CAXJRC010000011">
    <property type="protein sequence ID" value="CAL2106081.1"/>
    <property type="molecule type" value="Genomic_DNA"/>
</dbReference>
<dbReference type="InterPro" id="IPR059000">
    <property type="entry name" value="ATPase_P-type_domA"/>
</dbReference>
<feature type="domain" description="P-type ATPase A" evidence="14">
    <location>
        <begin position="299"/>
        <end position="394"/>
    </location>
</feature>
<evidence type="ECO:0000259" key="15">
    <source>
        <dbReference type="Pfam" id="PF12156"/>
    </source>
</evidence>
<feature type="domain" description="Putative metal-binding" evidence="15">
    <location>
        <begin position="5"/>
        <end position="77"/>
    </location>
</feature>
<feature type="transmembrane region" description="Helical" evidence="13">
    <location>
        <begin position="442"/>
        <end position="466"/>
    </location>
</feature>
<evidence type="ECO:0000256" key="1">
    <source>
        <dbReference type="ARBA" id="ARBA00004651"/>
    </source>
</evidence>
<dbReference type="Pfam" id="PF00122">
    <property type="entry name" value="E1-E2_ATPase"/>
    <property type="match status" value="1"/>
</dbReference>
<feature type="transmembrane region" description="Helical" evidence="13">
    <location>
        <begin position="205"/>
        <end position="227"/>
    </location>
</feature>
<dbReference type="CDD" id="cd00371">
    <property type="entry name" value="HMA"/>
    <property type="match status" value="1"/>
</dbReference>
<comment type="similarity">
    <text evidence="2">Belongs to the cation transport ATPase (P-type) (TC 3.A.3) family. Type IB subfamily.</text>
</comment>
<dbReference type="RefSeq" id="WP_348737891.1">
    <property type="nucleotide sequence ID" value="NZ_CAXJRC010000011.1"/>
</dbReference>
<sequence length="789" mass="89137">MKGDNCFHCGNECDIDAIKIDDKLFCCNGCKTVYEIFSENDLTCYYNFENSPGATPEEIKGKYNFLENEEIVEKLLEFKNESVAVINLCIPHIHCSSCIWVLENLHKLKKEIKQSRVNFPKKTVRITYDTSITLKEIVVMLSSIGYEPYISLEDYEVGKKKVNRNLIYKLGVAGFAYGNVMFLSFPEYFEVSEYWLEQYKFVFRWLMFIFSLPVIFYASTDYFISAYKGIKSKVLNIDVPIALGIIVLFIRSTVEIVFDLGTGFFDSLTGLVFFLLLGKFFQQKTYQFLSFERDYKSYFPISVTRLGKEKEENISIYKVEKGDRLLIRNQELIPVDGVLIKGEAAIDYSFVTGEANTVNKSSGDKIYAGGKQISGSIEMEVLNSVSQSYLTQLWSNDVFKKDKNTSFKTLTNTIGENFTIAVLTIAFIATLFWVFYDANKALNVFTAVLIIACPCAIALAAPFALGNMLRIFGKQRFYLKNVTVIEQLATINSVVFDKTGTLTNTKKSEVEYYGQPIKNKQKSILKSSLRASNHPLSRTLYNTLKDDKIVAIDDFKEHIGKGIETICGNNKLKVGSSSFVKNKSEVSNMDTSVHLSIDREYLGKFTFKNSYRQGMEKVLGMLSHDYDLAVVSGDNNGEKKYLEKHLPNKTNLVFNQKPKDKLTYIENLQKLDKKVMMVGDGLNDAGALAQSNVGVAISEDINVFSPACDAILDASRFHYLTTFIKLSKQTVKIIKYCFLLSLAYNIVGVYFAVTGQLTPIIAAILMPLSSISIVLFTTIATNLISYKIK</sequence>
<dbReference type="Gene3D" id="3.40.50.1000">
    <property type="entry name" value="HAD superfamily/HAD-like"/>
    <property type="match status" value="1"/>
</dbReference>
<dbReference type="PANTHER" id="PTHR43520">
    <property type="entry name" value="ATP7, ISOFORM B"/>
    <property type="match status" value="1"/>
</dbReference>
<comment type="caution">
    <text evidence="16">The sequence shown here is derived from an EMBL/GenBank/DDBJ whole genome shotgun (WGS) entry which is preliminary data.</text>
</comment>
<dbReference type="InterPro" id="IPR036163">
    <property type="entry name" value="HMA_dom_sf"/>
</dbReference>
<evidence type="ECO:0000256" key="11">
    <source>
        <dbReference type="ARBA" id="ARBA00023065"/>
    </source>
</evidence>
<dbReference type="SUPFAM" id="SSF81665">
    <property type="entry name" value="Calcium ATPase, transmembrane domain M"/>
    <property type="match status" value="1"/>
</dbReference>
<dbReference type="PRINTS" id="PR00119">
    <property type="entry name" value="CATATPASE"/>
</dbReference>
<dbReference type="PROSITE" id="PS00154">
    <property type="entry name" value="ATPASE_E1_E2"/>
    <property type="match status" value="1"/>
</dbReference>
<comment type="subcellular location">
    <subcellularLocation>
        <location evidence="1">Cell membrane</location>
        <topology evidence="1">Multi-pass membrane protein</topology>
    </subcellularLocation>
</comment>
<dbReference type="Gene3D" id="3.30.70.100">
    <property type="match status" value="1"/>
</dbReference>
<proteinExistence type="inferred from homology"/>
<keyword evidence="3" id="KW-0813">Transport</keyword>
<reference evidence="16 17" key="1">
    <citation type="submission" date="2024-05" db="EMBL/GenBank/DDBJ databases">
        <authorList>
            <person name="Duchaud E."/>
        </authorList>
    </citation>
    <scope>NUCLEOTIDE SEQUENCE [LARGE SCALE GENOMIC DNA]</scope>
    <source>
        <strain evidence="16">Ena-SAMPLE-TAB-13-05-2024-13:56:06:370-140305</strain>
    </source>
</reference>
<keyword evidence="7" id="KW-0479">Metal-binding</keyword>
<keyword evidence="8" id="KW-0460">Magnesium</keyword>
<evidence type="ECO:0000259" key="14">
    <source>
        <dbReference type="Pfam" id="PF00122"/>
    </source>
</evidence>
<evidence type="ECO:0000256" key="2">
    <source>
        <dbReference type="ARBA" id="ARBA00006024"/>
    </source>
</evidence>
<dbReference type="Pfam" id="PF12156">
    <property type="entry name" value="ATPase-cat_bd"/>
    <property type="match status" value="1"/>
</dbReference>
<dbReference type="InterPro" id="IPR021993">
    <property type="entry name" value="ATPase-cat-bd"/>
</dbReference>
<keyword evidence="6 13" id="KW-0812">Transmembrane</keyword>
<feature type="transmembrane region" description="Helical" evidence="13">
    <location>
        <begin position="166"/>
        <end position="185"/>
    </location>
</feature>
<protein>
    <submittedName>
        <fullName evidence="16">Cu+-exporting ATPase</fullName>
    </submittedName>
</protein>
<evidence type="ECO:0000313" key="16">
    <source>
        <dbReference type="EMBL" id="CAL2106081.1"/>
    </source>
</evidence>
<dbReference type="Proteomes" id="UP001497602">
    <property type="component" value="Unassembled WGS sequence"/>
</dbReference>
<dbReference type="InterPro" id="IPR036412">
    <property type="entry name" value="HAD-like_sf"/>
</dbReference>
<evidence type="ECO:0000256" key="8">
    <source>
        <dbReference type="ARBA" id="ARBA00022842"/>
    </source>
</evidence>
<evidence type="ECO:0000256" key="9">
    <source>
        <dbReference type="ARBA" id="ARBA00022967"/>
    </source>
</evidence>
<dbReference type="InterPro" id="IPR023298">
    <property type="entry name" value="ATPase_P-typ_TM_dom_sf"/>
</dbReference>
<evidence type="ECO:0000256" key="12">
    <source>
        <dbReference type="ARBA" id="ARBA00023136"/>
    </source>
</evidence>